<feature type="transmembrane region" description="Helical" evidence="8">
    <location>
        <begin position="142"/>
        <end position="165"/>
    </location>
</feature>
<feature type="transmembrane region" description="Helical" evidence="8">
    <location>
        <begin position="36"/>
        <end position="57"/>
    </location>
</feature>
<organism evidence="9 10">
    <name type="scientific">Paenibacillus amylolyticus</name>
    <dbReference type="NCBI Taxonomy" id="1451"/>
    <lineage>
        <taxon>Bacteria</taxon>
        <taxon>Bacillati</taxon>
        <taxon>Bacillota</taxon>
        <taxon>Bacilli</taxon>
        <taxon>Bacillales</taxon>
        <taxon>Paenibacillaceae</taxon>
        <taxon>Paenibacillus</taxon>
    </lineage>
</organism>
<keyword evidence="6 8" id="KW-1133">Transmembrane helix</keyword>
<proteinExistence type="inferred from homology"/>
<evidence type="ECO:0000256" key="2">
    <source>
        <dbReference type="ARBA" id="ARBA00007998"/>
    </source>
</evidence>
<evidence type="ECO:0000313" key="9">
    <source>
        <dbReference type="EMBL" id="MDR6724470.1"/>
    </source>
</evidence>
<dbReference type="Proteomes" id="UP001254832">
    <property type="component" value="Unassembled WGS sequence"/>
</dbReference>
<dbReference type="PANTHER" id="PTHR34975">
    <property type="entry name" value="SPORE GERMINATION PROTEIN A2"/>
    <property type="match status" value="1"/>
</dbReference>
<feature type="transmembrane region" description="Helical" evidence="8">
    <location>
        <begin position="69"/>
        <end position="92"/>
    </location>
</feature>
<keyword evidence="7 8" id="KW-0472">Membrane</keyword>
<sequence>MSKLTPKLSDLVVTFCVFEVGSTTLFLLGGNAKQDAWIAMLIAASVGFFLLLMYLWIHQLDKGKDLYELLQYYIGKIPGSVLGFFFAIHFMYETSRNLRDMGEVTVLTLLNRTPIAFIMLVAILVVGNTVRYGPEVLMRTCTILFPIVILSYTVLIVLITSAGLLHVENMQPILEKGLPPVWSAAFPEIVSFPFGQTVLFLVFFKITEHDSKFNKSLLTAYGVVSIILTIINQINIIVLGPSIATNTSTPLLETIQLIQFAGVLERMDALFALVLFLGLGIKMAAFFVGAVTGLSRITNIKYKLLILPTGITIYFLSFLSPRYTEYIWLGLNVSVKWVSPFFQILVPLLLLAFMLLQKKKRLRASQNTGEERQNRI</sequence>
<dbReference type="AlphaFoldDB" id="A0AAP5H1E1"/>
<dbReference type="PANTHER" id="PTHR34975:SF2">
    <property type="entry name" value="SPORE GERMINATION PROTEIN A2"/>
    <property type="match status" value="1"/>
</dbReference>
<protein>
    <submittedName>
        <fullName evidence="9">Spore germination protein KB</fullName>
    </submittedName>
</protein>
<keyword evidence="4" id="KW-0309">Germination</keyword>
<feature type="transmembrane region" description="Helical" evidence="8">
    <location>
        <begin position="304"/>
        <end position="323"/>
    </location>
</feature>
<dbReference type="Pfam" id="PF03845">
    <property type="entry name" value="Spore_permease"/>
    <property type="match status" value="1"/>
</dbReference>
<name>A0AAP5H1E1_PAEAM</name>
<dbReference type="InterPro" id="IPR004761">
    <property type="entry name" value="Spore_GerAB"/>
</dbReference>
<feature type="transmembrane region" description="Helical" evidence="8">
    <location>
        <begin position="185"/>
        <end position="206"/>
    </location>
</feature>
<comment type="caution">
    <text evidence="9">The sequence shown here is derived from an EMBL/GenBank/DDBJ whole genome shotgun (WGS) entry which is preliminary data.</text>
</comment>
<evidence type="ECO:0000256" key="6">
    <source>
        <dbReference type="ARBA" id="ARBA00022989"/>
    </source>
</evidence>
<dbReference type="NCBIfam" id="TIGR00912">
    <property type="entry name" value="2A0309"/>
    <property type="match status" value="1"/>
</dbReference>
<dbReference type="EMBL" id="JAVDTR010000007">
    <property type="protein sequence ID" value="MDR6724470.1"/>
    <property type="molecule type" value="Genomic_DNA"/>
</dbReference>
<keyword evidence="3" id="KW-0813">Transport</keyword>
<feature type="transmembrane region" description="Helical" evidence="8">
    <location>
        <begin position="335"/>
        <end position="356"/>
    </location>
</feature>
<evidence type="ECO:0000256" key="7">
    <source>
        <dbReference type="ARBA" id="ARBA00023136"/>
    </source>
</evidence>
<accession>A0AAP5H1E1</accession>
<evidence type="ECO:0000313" key="10">
    <source>
        <dbReference type="Proteomes" id="UP001254832"/>
    </source>
</evidence>
<gene>
    <name evidence="9" type="ORF">J2W91_002938</name>
</gene>
<evidence type="ECO:0000256" key="3">
    <source>
        <dbReference type="ARBA" id="ARBA00022448"/>
    </source>
</evidence>
<evidence type="ECO:0000256" key="4">
    <source>
        <dbReference type="ARBA" id="ARBA00022544"/>
    </source>
</evidence>
<evidence type="ECO:0000256" key="5">
    <source>
        <dbReference type="ARBA" id="ARBA00022692"/>
    </source>
</evidence>
<feature type="transmembrane region" description="Helical" evidence="8">
    <location>
        <begin position="269"/>
        <end position="292"/>
    </location>
</feature>
<dbReference type="GO" id="GO:0016020">
    <property type="term" value="C:membrane"/>
    <property type="evidence" value="ECO:0007669"/>
    <property type="project" value="UniProtKB-SubCell"/>
</dbReference>
<evidence type="ECO:0000256" key="8">
    <source>
        <dbReference type="SAM" id="Phobius"/>
    </source>
</evidence>
<comment type="similarity">
    <text evidence="2">Belongs to the amino acid-polyamine-organocation (APC) superfamily. Spore germination protein (SGP) (TC 2.A.3.9) family.</text>
</comment>
<evidence type="ECO:0000256" key="1">
    <source>
        <dbReference type="ARBA" id="ARBA00004141"/>
    </source>
</evidence>
<reference evidence="9" key="1">
    <citation type="submission" date="2023-07" db="EMBL/GenBank/DDBJ databases">
        <title>Sorghum-associated microbial communities from plants grown in Nebraska, USA.</title>
        <authorList>
            <person name="Schachtman D."/>
        </authorList>
    </citation>
    <scope>NUCLEOTIDE SEQUENCE</scope>
    <source>
        <strain evidence="9">BE80</strain>
    </source>
</reference>
<dbReference type="RefSeq" id="WP_310140731.1">
    <property type="nucleotide sequence ID" value="NZ_JAVDTR010000007.1"/>
</dbReference>
<feature type="transmembrane region" description="Helical" evidence="8">
    <location>
        <begin position="112"/>
        <end position="130"/>
    </location>
</feature>
<keyword evidence="5 8" id="KW-0812">Transmembrane</keyword>
<dbReference type="GO" id="GO:0009847">
    <property type="term" value="P:spore germination"/>
    <property type="evidence" value="ECO:0007669"/>
    <property type="project" value="InterPro"/>
</dbReference>
<comment type="subcellular location">
    <subcellularLocation>
        <location evidence="1">Membrane</location>
        <topology evidence="1">Multi-pass membrane protein</topology>
    </subcellularLocation>
</comment>
<feature type="transmembrane region" description="Helical" evidence="8">
    <location>
        <begin position="218"/>
        <end position="244"/>
    </location>
</feature>